<comment type="caution">
    <text evidence="5">The sequence shown here is derived from an EMBL/GenBank/DDBJ whole genome shotgun (WGS) entry which is preliminary data.</text>
</comment>
<keyword evidence="6" id="KW-1185">Reference proteome</keyword>
<evidence type="ECO:0000259" key="3">
    <source>
        <dbReference type="Pfam" id="PF01648"/>
    </source>
</evidence>
<dbReference type="Pfam" id="PF22624">
    <property type="entry name" value="AASDHPPT_N"/>
    <property type="match status" value="1"/>
</dbReference>
<dbReference type="InterPro" id="IPR037143">
    <property type="entry name" value="4-PPantetheinyl_Trfase_dom_sf"/>
</dbReference>
<evidence type="ECO:0000256" key="2">
    <source>
        <dbReference type="ARBA" id="ARBA00022679"/>
    </source>
</evidence>
<evidence type="ECO:0000256" key="1">
    <source>
        <dbReference type="ARBA" id="ARBA00010990"/>
    </source>
</evidence>
<feature type="domain" description="4'-phosphopantetheinyl transferase" evidence="3">
    <location>
        <begin position="120"/>
        <end position="227"/>
    </location>
</feature>
<evidence type="ECO:0000313" key="5">
    <source>
        <dbReference type="EMBL" id="NHZ83354.1"/>
    </source>
</evidence>
<name>A0ABX0NI92_9BURK</name>
<dbReference type="EMBL" id="WHJG01000050">
    <property type="protein sequence ID" value="NHZ83354.1"/>
    <property type="molecule type" value="Genomic_DNA"/>
</dbReference>
<accession>A0ABX0NI92</accession>
<dbReference type="PANTHER" id="PTHR12215:SF10">
    <property type="entry name" value="L-AMINOADIPATE-SEMIALDEHYDE DEHYDROGENASE-PHOSPHOPANTETHEINYL TRANSFERASE"/>
    <property type="match status" value="1"/>
</dbReference>
<dbReference type="Pfam" id="PF01648">
    <property type="entry name" value="ACPS"/>
    <property type="match status" value="1"/>
</dbReference>
<dbReference type="RefSeq" id="WP_167092984.1">
    <property type="nucleotide sequence ID" value="NZ_WHJG01000050.1"/>
</dbReference>
<gene>
    <name evidence="5" type="ORF">F2P44_29370</name>
</gene>
<dbReference type="InterPro" id="IPR050559">
    <property type="entry name" value="P-Pant_transferase_sf"/>
</dbReference>
<organism evidence="5 6">
    <name type="scientific">Massilia frigida</name>
    <dbReference type="NCBI Taxonomy" id="2609281"/>
    <lineage>
        <taxon>Bacteria</taxon>
        <taxon>Pseudomonadati</taxon>
        <taxon>Pseudomonadota</taxon>
        <taxon>Betaproteobacteria</taxon>
        <taxon>Burkholderiales</taxon>
        <taxon>Oxalobacteraceae</taxon>
        <taxon>Telluria group</taxon>
        <taxon>Massilia</taxon>
    </lineage>
</organism>
<feature type="domain" description="4'-phosphopantetheinyl transferase N-terminal" evidence="4">
    <location>
        <begin position="30"/>
        <end position="113"/>
    </location>
</feature>
<comment type="similarity">
    <text evidence="1">Belongs to the P-Pant transferase superfamily. Gsp/Sfp/HetI/AcpT family.</text>
</comment>
<proteinExistence type="inferred from homology"/>
<protein>
    <submittedName>
        <fullName evidence="5">4'-phosphopantetheinyl transferase superfamily protein</fullName>
    </submittedName>
</protein>
<dbReference type="Proteomes" id="UP000621455">
    <property type="component" value="Unassembled WGS sequence"/>
</dbReference>
<keyword evidence="2 5" id="KW-0808">Transferase</keyword>
<evidence type="ECO:0000313" key="6">
    <source>
        <dbReference type="Proteomes" id="UP000621455"/>
    </source>
</evidence>
<dbReference type="SUPFAM" id="SSF56214">
    <property type="entry name" value="4'-phosphopantetheinyl transferase"/>
    <property type="match status" value="2"/>
</dbReference>
<dbReference type="GO" id="GO:0016740">
    <property type="term" value="F:transferase activity"/>
    <property type="evidence" value="ECO:0007669"/>
    <property type="project" value="UniProtKB-KW"/>
</dbReference>
<dbReference type="InterPro" id="IPR055066">
    <property type="entry name" value="AASDHPPT_N"/>
</dbReference>
<dbReference type="Gene3D" id="3.90.470.20">
    <property type="entry name" value="4'-phosphopantetheinyl transferase domain"/>
    <property type="match status" value="2"/>
</dbReference>
<dbReference type="InterPro" id="IPR008278">
    <property type="entry name" value="4-PPantetheinyl_Trfase_dom"/>
</dbReference>
<reference evidence="5 6" key="1">
    <citation type="submission" date="2019-10" db="EMBL/GenBank/DDBJ databases">
        <title>Taxonomy of Antarctic Massilia spp.: description of Massilia rubra sp. nov., Massilia aquatica sp. nov., Massilia mucilaginosa sp. nov., Massilia frigida sp. nov. isolated from streams, lakes and regoliths.</title>
        <authorList>
            <person name="Holochova P."/>
            <person name="Sedlacek I."/>
            <person name="Kralova S."/>
            <person name="Maslanova I."/>
            <person name="Busse H.-J."/>
            <person name="Stankova E."/>
            <person name="Vrbovska V."/>
            <person name="Kovarovic V."/>
            <person name="Bartak M."/>
            <person name="Svec P."/>
            <person name="Pantucek R."/>
        </authorList>
    </citation>
    <scope>NUCLEOTIDE SEQUENCE [LARGE SCALE GENOMIC DNA]</scope>
    <source>
        <strain evidence="5 6">CCM 8695</strain>
    </source>
</reference>
<sequence length="261" mass="29644">MIPHHPLTSEQIDIWLVFYQTLTAPALQAAMLELLNDAERQQQIRFYREDDRLRYLATRALVRTTLSRYAPVAPADWTFIPNEYGRPAIGNAHPDARSLNFNVSHTRGLIALAVTRDRVLGVDVENLATRQVSGDLAAHCFAPAEVAELATVPEERHQDRFFEYWTFKEAYIKARGIGLSIPLDRFSFHFPDERSVALAVDPELGDDGARWRFWQFRPTPEHLLALCAERLDGAVPQLTVRSVIPTGADTPFAWNLLKRSP</sequence>
<evidence type="ECO:0000259" key="4">
    <source>
        <dbReference type="Pfam" id="PF22624"/>
    </source>
</evidence>
<dbReference type="PANTHER" id="PTHR12215">
    <property type="entry name" value="PHOSPHOPANTETHEINE TRANSFERASE"/>
    <property type="match status" value="1"/>
</dbReference>